<feature type="transmembrane region" description="Helical" evidence="2">
    <location>
        <begin position="269"/>
        <end position="286"/>
    </location>
</feature>
<keyword evidence="4" id="KW-1185">Reference proteome</keyword>
<dbReference type="EMBL" id="JAVDYC010000001">
    <property type="protein sequence ID" value="MDR7323538.1"/>
    <property type="molecule type" value="Genomic_DNA"/>
</dbReference>
<feature type="transmembrane region" description="Helical" evidence="2">
    <location>
        <begin position="150"/>
        <end position="169"/>
    </location>
</feature>
<reference evidence="3 4" key="1">
    <citation type="submission" date="2023-07" db="EMBL/GenBank/DDBJ databases">
        <title>Sequencing the genomes of 1000 actinobacteria strains.</title>
        <authorList>
            <person name="Klenk H.-P."/>
        </authorList>
    </citation>
    <scope>NUCLEOTIDE SEQUENCE [LARGE SCALE GENOMIC DNA]</scope>
    <source>
        <strain evidence="3 4">DSM 44711</strain>
    </source>
</reference>
<feature type="transmembrane region" description="Helical" evidence="2">
    <location>
        <begin position="325"/>
        <end position="344"/>
    </location>
</feature>
<feature type="transmembrane region" description="Helical" evidence="2">
    <location>
        <begin position="292"/>
        <end position="313"/>
    </location>
</feature>
<feature type="compositionally biased region" description="Low complexity" evidence="1">
    <location>
        <begin position="88"/>
        <end position="107"/>
    </location>
</feature>
<feature type="transmembrane region" description="Helical" evidence="2">
    <location>
        <begin position="379"/>
        <end position="406"/>
    </location>
</feature>
<evidence type="ECO:0008006" key="5">
    <source>
        <dbReference type="Google" id="ProtNLM"/>
    </source>
</evidence>
<gene>
    <name evidence="3" type="ORF">J2S44_003788</name>
</gene>
<feature type="transmembrane region" description="Helical" evidence="2">
    <location>
        <begin position="241"/>
        <end position="262"/>
    </location>
</feature>
<accession>A0AAE3ZP59</accession>
<evidence type="ECO:0000256" key="1">
    <source>
        <dbReference type="SAM" id="MobiDB-lite"/>
    </source>
</evidence>
<protein>
    <recommendedName>
        <fullName evidence="5">Glycosyltransferase RgtA/B/C/D-like domain-containing protein</fullName>
    </recommendedName>
</protein>
<dbReference type="Proteomes" id="UP001183629">
    <property type="component" value="Unassembled WGS sequence"/>
</dbReference>
<keyword evidence="2" id="KW-1133">Transmembrane helix</keyword>
<sequence>MSTDKPQLTGDGQGNAKAAGARPAPVPDQAVGATGDKPAATTKNPATADKPAAVDKPVAADKPGGADKAAGAVKAGSEPERGAAALRSAAPGDATASAAASKPAARPGEMTVVKDPNRDPFESFGPPPPVQLTPVGRVVAAVRRGLTHEWTFAILGGLLFAVVMTWPTLRYPLHTIPQDIWDPTLQAWQMAWSGHILLTDPARLWESNTFYPNELSFAFSDALLGYAPAGMIGEGPVAAVLRYNIIFVLAYAMVFVGGYALARQLGTGRIAGAVAGAALALAPWRLAQAGHLHVMSSGGIMLALAMLARGHGYSLRHGYRPEKRHAGWALAGWLVAAWQLSLGFGIGLPFAYALLLIVLVSLVTYLVKRFWVWTEPKPFGWRLLAADAGGGLIFGAAGALLAIPYFRVSELYPYAKRSIEEIQLYSPPLQGFFTASGESAVWGTLHAQARDALPWAPEMTLLPGFALIGLATAGLFFSIWTVRQRLLMLAGVLVSGALAMGTEFFGGTFTYVPLFEYLPGWQGIRTPGRLVLWTTIFLALLAAGAVAAYSRRAADFSRDQVPARPGLLLRVVTLLPLVAILLEGTNVTPHPLVPQQPLAMRTVDGPMLVLPSEGGWDQHVMLWSTTRFQQVTNGGSGFTPQLTDQIRQSAASFPDQPSVDYLRSVGVRTVVVLRDRIGGTDLAARIDLPVDYLGITREDIENAVVYRL</sequence>
<feature type="transmembrane region" description="Helical" evidence="2">
    <location>
        <begin position="487"/>
        <end position="510"/>
    </location>
</feature>
<feature type="compositionally biased region" description="Low complexity" evidence="1">
    <location>
        <begin position="60"/>
        <end position="76"/>
    </location>
</feature>
<feature type="transmembrane region" description="Helical" evidence="2">
    <location>
        <begin position="350"/>
        <end position="367"/>
    </location>
</feature>
<organism evidence="3 4">
    <name type="scientific">Catenuloplanes niger</name>
    <dbReference type="NCBI Taxonomy" id="587534"/>
    <lineage>
        <taxon>Bacteria</taxon>
        <taxon>Bacillati</taxon>
        <taxon>Actinomycetota</taxon>
        <taxon>Actinomycetes</taxon>
        <taxon>Micromonosporales</taxon>
        <taxon>Micromonosporaceae</taxon>
        <taxon>Catenuloplanes</taxon>
    </lineage>
</organism>
<feature type="transmembrane region" description="Helical" evidence="2">
    <location>
        <begin position="530"/>
        <end position="549"/>
    </location>
</feature>
<name>A0AAE3ZP59_9ACTN</name>
<proteinExistence type="predicted"/>
<comment type="caution">
    <text evidence="3">The sequence shown here is derived from an EMBL/GenBank/DDBJ whole genome shotgun (WGS) entry which is preliminary data.</text>
</comment>
<feature type="compositionally biased region" description="Low complexity" evidence="1">
    <location>
        <begin position="36"/>
        <end position="51"/>
    </location>
</feature>
<dbReference type="RefSeq" id="WP_310415586.1">
    <property type="nucleotide sequence ID" value="NZ_JAVDYC010000001.1"/>
</dbReference>
<evidence type="ECO:0000313" key="4">
    <source>
        <dbReference type="Proteomes" id="UP001183629"/>
    </source>
</evidence>
<evidence type="ECO:0000313" key="3">
    <source>
        <dbReference type="EMBL" id="MDR7323538.1"/>
    </source>
</evidence>
<keyword evidence="2" id="KW-0812">Transmembrane</keyword>
<evidence type="ECO:0000256" key="2">
    <source>
        <dbReference type="SAM" id="Phobius"/>
    </source>
</evidence>
<dbReference type="AlphaFoldDB" id="A0AAE3ZP59"/>
<feature type="region of interest" description="Disordered" evidence="1">
    <location>
        <begin position="1"/>
        <end position="128"/>
    </location>
</feature>
<keyword evidence="2" id="KW-0472">Membrane</keyword>
<feature type="transmembrane region" description="Helical" evidence="2">
    <location>
        <begin position="461"/>
        <end position="480"/>
    </location>
</feature>